<dbReference type="Pfam" id="PF02838">
    <property type="entry name" value="Glyco_hydro_20b"/>
    <property type="match status" value="1"/>
</dbReference>
<dbReference type="GO" id="GO:0016020">
    <property type="term" value="C:membrane"/>
    <property type="evidence" value="ECO:0007669"/>
    <property type="project" value="TreeGrafter"/>
</dbReference>
<feature type="domain" description="Beta-hexosaminidase bacterial type N-terminal" evidence="9">
    <location>
        <begin position="2"/>
        <end position="148"/>
    </location>
</feature>
<evidence type="ECO:0000259" key="8">
    <source>
        <dbReference type="Pfam" id="PF00728"/>
    </source>
</evidence>
<feature type="compositionally biased region" description="Basic and acidic residues" evidence="7">
    <location>
        <begin position="510"/>
        <end position="522"/>
    </location>
</feature>
<dbReference type="GO" id="GO:0005975">
    <property type="term" value="P:carbohydrate metabolic process"/>
    <property type="evidence" value="ECO:0007669"/>
    <property type="project" value="InterPro"/>
</dbReference>
<comment type="similarity">
    <text evidence="2 5">Belongs to the glycosyl hydrolase 20 family.</text>
</comment>
<evidence type="ECO:0000256" key="4">
    <source>
        <dbReference type="ARBA" id="ARBA00023295"/>
    </source>
</evidence>
<dbReference type="GO" id="GO:0004563">
    <property type="term" value="F:beta-N-acetylhexosaminidase activity"/>
    <property type="evidence" value="ECO:0007669"/>
    <property type="project" value="UniProtKB-EC"/>
</dbReference>
<evidence type="ECO:0000256" key="6">
    <source>
        <dbReference type="PIRSR" id="PIRSR001093-1"/>
    </source>
</evidence>
<gene>
    <name evidence="10" type="ORF">OSTQU699_LOCUS2742</name>
</gene>
<dbReference type="InterPro" id="IPR015883">
    <property type="entry name" value="Glyco_hydro_20_cat"/>
</dbReference>
<feature type="region of interest" description="Disordered" evidence="7">
    <location>
        <begin position="444"/>
        <end position="524"/>
    </location>
</feature>
<dbReference type="GO" id="GO:0030203">
    <property type="term" value="P:glycosaminoglycan metabolic process"/>
    <property type="evidence" value="ECO:0007669"/>
    <property type="project" value="TreeGrafter"/>
</dbReference>
<dbReference type="AlphaFoldDB" id="A0A8S1ITP7"/>
<evidence type="ECO:0000313" key="11">
    <source>
        <dbReference type="Proteomes" id="UP000708148"/>
    </source>
</evidence>
<dbReference type="OrthoDB" id="428480at2759"/>
<dbReference type="InterPro" id="IPR025705">
    <property type="entry name" value="Beta_hexosaminidase_sua/sub"/>
</dbReference>
<feature type="active site" description="Proton donor" evidence="6">
    <location>
        <position position="317"/>
    </location>
</feature>
<evidence type="ECO:0000313" key="10">
    <source>
        <dbReference type="EMBL" id="CAD7697381.1"/>
    </source>
</evidence>
<feature type="compositionally biased region" description="Polar residues" evidence="7">
    <location>
        <begin position="444"/>
        <end position="457"/>
    </location>
</feature>
<dbReference type="PANTHER" id="PTHR22600">
    <property type="entry name" value="BETA-HEXOSAMINIDASE"/>
    <property type="match status" value="1"/>
</dbReference>
<reference evidence="10" key="1">
    <citation type="submission" date="2020-12" db="EMBL/GenBank/DDBJ databases">
        <authorList>
            <person name="Iha C."/>
        </authorList>
    </citation>
    <scope>NUCLEOTIDE SEQUENCE</scope>
</reference>
<feature type="domain" description="Glycoside hydrolase family 20 catalytic" evidence="8">
    <location>
        <begin position="152"/>
        <end position="442"/>
    </location>
</feature>
<keyword evidence="11" id="KW-1185">Reference proteome</keyword>
<comment type="caution">
    <text evidence="10">The sequence shown here is derived from an EMBL/GenBank/DDBJ whole genome shotgun (WGS) entry which is preliminary data.</text>
</comment>
<dbReference type="Pfam" id="PF00728">
    <property type="entry name" value="Glyco_hydro_20"/>
    <property type="match status" value="2"/>
</dbReference>
<dbReference type="InterPro" id="IPR017853">
    <property type="entry name" value="GH"/>
</dbReference>
<name>A0A8S1ITP7_9CHLO</name>
<dbReference type="EMBL" id="CAJHUC010000651">
    <property type="protein sequence ID" value="CAD7697381.1"/>
    <property type="molecule type" value="Genomic_DNA"/>
</dbReference>
<dbReference type="InterPro" id="IPR015882">
    <property type="entry name" value="HEX_bac_N"/>
</dbReference>
<dbReference type="CDD" id="cd06563">
    <property type="entry name" value="GH20_chitobiase-like"/>
    <property type="match status" value="1"/>
</dbReference>
<proteinExistence type="inferred from homology"/>
<evidence type="ECO:0000256" key="7">
    <source>
        <dbReference type="SAM" id="MobiDB-lite"/>
    </source>
</evidence>
<dbReference type="InterPro" id="IPR029018">
    <property type="entry name" value="Hex-like_dom2"/>
</dbReference>
<dbReference type="SUPFAM" id="SSF51445">
    <property type="entry name" value="(Trans)glycosidases"/>
    <property type="match status" value="1"/>
</dbReference>
<dbReference type="Gene3D" id="3.30.379.10">
    <property type="entry name" value="Chitobiase/beta-hexosaminidase domain 2-like"/>
    <property type="match status" value="1"/>
</dbReference>
<evidence type="ECO:0000256" key="1">
    <source>
        <dbReference type="ARBA" id="ARBA00001231"/>
    </source>
</evidence>
<keyword evidence="4 5" id="KW-0326">Glycosidase</keyword>
<protein>
    <recommendedName>
        <fullName evidence="5">Beta-hexosaminidase</fullName>
        <ecNumber evidence="5">3.2.1.52</ecNumber>
    </recommendedName>
</protein>
<evidence type="ECO:0000256" key="3">
    <source>
        <dbReference type="ARBA" id="ARBA00022801"/>
    </source>
</evidence>
<dbReference type="Proteomes" id="UP000708148">
    <property type="component" value="Unassembled WGS sequence"/>
</dbReference>
<dbReference type="SUPFAM" id="SSF55545">
    <property type="entry name" value="beta-N-acetylhexosaminidase-like domain"/>
    <property type="match status" value="1"/>
</dbReference>
<evidence type="ECO:0000259" key="9">
    <source>
        <dbReference type="Pfam" id="PF02838"/>
    </source>
</evidence>
<evidence type="ECO:0000256" key="5">
    <source>
        <dbReference type="PIRNR" id="PIRNR001093"/>
    </source>
</evidence>
<dbReference type="EC" id="3.2.1.52" evidence="5"/>
<organism evidence="10 11">
    <name type="scientific">Ostreobium quekettii</name>
    <dbReference type="NCBI Taxonomy" id="121088"/>
    <lineage>
        <taxon>Eukaryota</taxon>
        <taxon>Viridiplantae</taxon>
        <taxon>Chlorophyta</taxon>
        <taxon>core chlorophytes</taxon>
        <taxon>Ulvophyceae</taxon>
        <taxon>TCBD clade</taxon>
        <taxon>Bryopsidales</taxon>
        <taxon>Ostreobineae</taxon>
        <taxon>Ostreobiaceae</taxon>
        <taxon>Ostreobium</taxon>
    </lineage>
</organism>
<keyword evidence="3 5" id="KW-0378">Hydrolase</keyword>
<dbReference type="Gene3D" id="3.20.20.80">
    <property type="entry name" value="Glycosidases"/>
    <property type="match status" value="2"/>
</dbReference>
<feature type="compositionally biased region" description="Basic and acidic residues" evidence="7">
    <location>
        <begin position="459"/>
        <end position="471"/>
    </location>
</feature>
<accession>A0A8S1ITP7</accession>
<dbReference type="PANTHER" id="PTHR22600:SF57">
    <property type="entry name" value="BETA-N-ACETYLHEXOSAMINIDASE"/>
    <property type="match status" value="1"/>
</dbReference>
<comment type="catalytic activity">
    <reaction evidence="1 5">
        <text>Hydrolysis of terminal non-reducing N-acetyl-D-hexosamine residues in N-acetyl-beta-D-hexosaminides.</text>
        <dbReference type="EC" id="3.2.1.52"/>
    </reaction>
</comment>
<evidence type="ECO:0000256" key="2">
    <source>
        <dbReference type="ARBA" id="ARBA00006285"/>
    </source>
</evidence>
<dbReference type="PRINTS" id="PR00738">
    <property type="entry name" value="GLHYDRLASE20"/>
</dbReference>
<dbReference type="PIRSF" id="PIRSF001093">
    <property type="entry name" value="B-hxosamndse_ab_euk"/>
    <property type="match status" value="1"/>
</dbReference>
<feature type="domain" description="Glycoside hydrolase family 20 catalytic" evidence="8">
    <location>
        <begin position="526"/>
        <end position="570"/>
    </location>
</feature>
<sequence>MGVIPQPAVLEPLPGVLRLPRDFSVGCSGDGALHAGRALADAMRSRHRSNCTVEAASSPSMRDPKSGIQEFPVALRMENCVPSISGFENKEEGYELTVTEGEGVVVRALGPSGVFYGVQTLLQLFPVGGGAEDVMEAEFELEGVKIVDAPRFKWRGTMLDVGRHFFSISFIKKFLDLLAMHKINRFHWHLTEDQGWRLEIKSLPKLTEVGAWRASDGGESYGGYYKQEEIPDILAYAAARFIEVIPEIELPGHCGAALASYPHLSCRGDVMETPADWGIHEDVYCAGREDVFEFLESVLGEVTDLFPAEYIHIGGDECPKVRWKKCAKCQERIKAEGLKGENELQTWFIERIARFLKKRGRKIIGWDEILDGGVPHESTVMSWRGYLGGTIAAKLGHNVIMCPTQHCYLDYRQSVSQDEPGAWYAVLPLEMVYAFNPIPSPSMTTRHTPTCIASDSEANGEKRLEPGKDGDGLDASGRGVTMDNATDDDPPGIGPSARAGDVEGEDDDETAARDGEGQHRCEMPPLTPEEEKLVLGAQANLWTEYVEDEQTVEYMLLPRLCAFSEAVWSPQEAKDCGRFLERLQSHTPIFDAMGVKYRPCR</sequence>